<name>A0A0R2D527_9LACO</name>
<dbReference type="OrthoDB" id="2298141at2"/>
<dbReference type="STRING" id="1423796.FC24_GL000655"/>
<protein>
    <submittedName>
        <fullName evidence="1">Uncharacterized protein</fullName>
    </submittedName>
</protein>
<comment type="caution">
    <text evidence="1">The sequence shown here is derived from an EMBL/GenBank/DDBJ whole genome shotgun (WGS) entry which is preliminary data.</text>
</comment>
<gene>
    <name evidence="1" type="ORF">FC24_GL000655</name>
</gene>
<keyword evidence="2" id="KW-1185">Reference proteome</keyword>
<dbReference type="PATRIC" id="fig|1423796.3.peg.671"/>
<accession>A0A0R2D527</accession>
<organism evidence="1 2">
    <name type="scientific">Loigolactobacillus rennini DSM 20253</name>
    <dbReference type="NCBI Taxonomy" id="1423796"/>
    <lineage>
        <taxon>Bacteria</taxon>
        <taxon>Bacillati</taxon>
        <taxon>Bacillota</taxon>
        <taxon>Bacilli</taxon>
        <taxon>Lactobacillales</taxon>
        <taxon>Lactobacillaceae</taxon>
        <taxon>Loigolactobacillus</taxon>
    </lineage>
</organism>
<reference evidence="1 2" key="1">
    <citation type="journal article" date="2015" name="Genome Announc.">
        <title>Expanding the biotechnology potential of lactobacilli through comparative genomics of 213 strains and associated genera.</title>
        <authorList>
            <person name="Sun Z."/>
            <person name="Harris H.M."/>
            <person name="McCann A."/>
            <person name="Guo C."/>
            <person name="Argimon S."/>
            <person name="Zhang W."/>
            <person name="Yang X."/>
            <person name="Jeffery I.B."/>
            <person name="Cooney J.C."/>
            <person name="Kagawa T.F."/>
            <person name="Liu W."/>
            <person name="Song Y."/>
            <person name="Salvetti E."/>
            <person name="Wrobel A."/>
            <person name="Rasinkangas P."/>
            <person name="Parkhill J."/>
            <person name="Rea M.C."/>
            <person name="O'Sullivan O."/>
            <person name="Ritari J."/>
            <person name="Douillard F.P."/>
            <person name="Paul Ross R."/>
            <person name="Yang R."/>
            <person name="Briner A.E."/>
            <person name="Felis G.E."/>
            <person name="de Vos W.M."/>
            <person name="Barrangou R."/>
            <person name="Klaenhammer T.R."/>
            <person name="Caufield P.W."/>
            <person name="Cui Y."/>
            <person name="Zhang H."/>
            <person name="O'Toole P.W."/>
        </authorList>
    </citation>
    <scope>NUCLEOTIDE SEQUENCE [LARGE SCALE GENOMIC DNA]</scope>
    <source>
        <strain evidence="1 2">DSM 20253</strain>
    </source>
</reference>
<proteinExistence type="predicted"/>
<dbReference type="AlphaFoldDB" id="A0A0R2D527"/>
<dbReference type="RefSeq" id="WP_057873469.1">
    <property type="nucleotide sequence ID" value="NZ_AYYI01000021.1"/>
</dbReference>
<evidence type="ECO:0000313" key="2">
    <source>
        <dbReference type="Proteomes" id="UP000051638"/>
    </source>
</evidence>
<sequence length="129" mass="14717">MKKTFSGYLCGAERILLAPAPATFQLTLQFSARQCPTLYLPTDNQRQVPVKLIVNAAHHHLQLQSKSLQQTWLLFPSLHPKLKVTVEPTGFSWQYGWQNHQVALKRLASQRLVILASQQPLDYHLTIMS</sequence>
<dbReference type="EMBL" id="AYYI01000021">
    <property type="protein sequence ID" value="KRM99015.1"/>
    <property type="molecule type" value="Genomic_DNA"/>
</dbReference>
<evidence type="ECO:0000313" key="1">
    <source>
        <dbReference type="EMBL" id="KRM99015.1"/>
    </source>
</evidence>
<dbReference type="Proteomes" id="UP000051638">
    <property type="component" value="Unassembled WGS sequence"/>
</dbReference>